<comment type="caution">
    <text evidence="2">The sequence shown here is derived from an EMBL/GenBank/DDBJ whole genome shotgun (WGS) entry which is preliminary data.</text>
</comment>
<dbReference type="NCBIfam" id="NF007016">
    <property type="entry name" value="PRK09481.1"/>
    <property type="match status" value="1"/>
</dbReference>
<dbReference type="Pfam" id="PF13409">
    <property type="entry name" value="GST_N_2"/>
    <property type="match status" value="1"/>
</dbReference>
<dbReference type="Gene3D" id="1.20.1050.10">
    <property type="match status" value="1"/>
</dbReference>
<dbReference type="SUPFAM" id="SSF47616">
    <property type="entry name" value="GST C-terminal domain-like"/>
    <property type="match status" value="1"/>
</dbReference>
<reference evidence="2 3" key="1">
    <citation type="submission" date="2024-09" db="EMBL/GenBank/DDBJ databases">
        <authorList>
            <person name="Sun Q."/>
            <person name="Mori K."/>
        </authorList>
    </citation>
    <scope>NUCLEOTIDE SEQUENCE [LARGE SCALE GENOMIC DNA]</scope>
    <source>
        <strain evidence="2 3">KCTC 23315</strain>
    </source>
</reference>
<dbReference type="PROSITE" id="PS50404">
    <property type="entry name" value="GST_NTER"/>
    <property type="match status" value="1"/>
</dbReference>
<dbReference type="InterPro" id="IPR036249">
    <property type="entry name" value="Thioredoxin-like_sf"/>
</dbReference>
<dbReference type="Proteomes" id="UP001589813">
    <property type="component" value="Unassembled WGS sequence"/>
</dbReference>
<dbReference type="PANTHER" id="PTHR43968">
    <property type="match status" value="1"/>
</dbReference>
<dbReference type="InterPro" id="IPR036282">
    <property type="entry name" value="Glutathione-S-Trfase_C_sf"/>
</dbReference>
<dbReference type="Pfam" id="PF00043">
    <property type="entry name" value="GST_C"/>
    <property type="match status" value="1"/>
</dbReference>
<proteinExistence type="predicted"/>
<accession>A0ABV6BEI2</accession>
<dbReference type="EMBL" id="JBHLXP010000003">
    <property type="protein sequence ID" value="MFC0049276.1"/>
    <property type="molecule type" value="Genomic_DNA"/>
</dbReference>
<protein>
    <submittedName>
        <fullName evidence="2">Stringent starvation protein SspA</fullName>
    </submittedName>
</protein>
<dbReference type="InterPro" id="IPR050983">
    <property type="entry name" value="GST_Omega/HSP26"/>
</dbReference>
<name>A0ABV6BEI2_9GAMM</name>
<dbReference type="InterPro" id="IPR004045">
    <property type="entry name" value="Glutathione_S-Trfase_N"/>
</dbReference>
<dbReference type="Gene3D" id="3.40.30.10">
    <property type="entry name" value="Glutaredoxin"/>
    <property type="match status" value="1"/>
</dbReference>
<evidence type="ECO:0000259" key="1">
    <source>
        <dbReference type="PROSITE" id="PS50404"/>
    </source>
</evidence>
<keyword evidence="3" id="KW-1185">Reference proteome</keyword>
<dbReference type="SUPFAM" id="SSF52833">
    <property type="entry name" value="Thioredoxin-like"/>
    <property type="match status" value="1"/>
</dbReference>
<feature type="domain" description="GST N-terminal" evidence="1">
    <location>
        <begin position="9"/>
        <end position="87"/>
    </location>
</feature>
<gene>
    <name evidence="2" type="primary">sspA</name>
    <name evidence="2" type="ORF">ACFFJP_13345</name>
</gene>
<evidence type="ECO:0000313" key="2">
    <source>
        <dbReference type="EMBL" id="MFC0049276.1"/>
    </source>
</evidence>
<dbReference type="InterPro" id="IPR004046">
    <property type="entry name" value="GST_C"/>
</dbReference>
<sequence>MASNASRRNTMTLFSAAADMDSHHVRMVLAEKGISADILVVHPGNLPEDVYEVNPYGSLPTLIDRDLALYQADIIMEYLDERFPHPPLLPVYPVARGQTRLMMYRIKRDWYGLANKILADAPGAAEARHDLRESLLSTAPIFADSPFFMSDEFSLQDVYLSALLWRLPLLGIELSGPGSKPIKNYMLRMFERDAFQQSLTEAERRIHPGMY</sequence>
<dbReference type="InterPro" id="IPR034342">
    <property type="entry name" value="SspA_C"/>
</dbReference>
<dbReference type="RefSeq" id="WP_377244824.1">
    <property type="nucleotide sequence ID" value="NZ_JBHLXP010000003.1"/>
</dbReference>
<organism evidence="2 3">
    <name type="scientific">Rheinheimera tilapiae</name>
    <dbReference type="NCBI Taxonomy" id="875043"/>
    <lineage>
        <taxon>Bacteria</taxon>
        <taxon>Pseudomonadati</taxon>
        <taxon>Pseudomonadota</taxon>
        <taxon>Gammaproteobacteria</taxon>
        <taxon>Chromatiales</taxon>
        <taxon>Chromatiaceae</taxon>
        <taxon>Rheinheimera</taxon>
    </lineage>
</organism>
<dbReference type="PANTHER" id="PTHR43968:SF6">
    <property type="entry name" value="GLUTATHIONE S-TRANSFERASE OMEGA"/>
    <property type="match status" value="1"/>
</dbReference>
<evidence type="ECO:0000313" key="3">
    <source>
        <dbReference type="Proteomes" id="UP001589813"/>
    </source>
</evidence>
<dbReference type="CDD" id="cd03186">
    <property type="entry name" value="GST_C_SspA"/>
    <property type="match status" value="1"/>
</dbReference>